<feature type="compositionally biased region" description="Pro residues" evidence="1">
    <location>
        <begin position="155"/>
        <end position="170"/>
    </location>
</feature>
<dbReference type="EMBL" id="FRDM01000027">
    <property type="protein sequence ID" value="SHN85630.1"/>
    <property type="molecule type" value="Genomic_DNA"/>
</dbReference>
<proteinExistence type="predicted"/>
<feature type="region of interest" description="Disordered" evidence="1">
    <location>
        <begin position="153"/>
        <end position="183"/>
    </location>
</feature>
<feature type="compositionally biased region" description="Basic residues" evidence="1">
    <location>
        <begin position="1"/>
        <end position="18"/>
    </location>
</feature>
<feature type="compositionally biased region" description="Basic residues" evidence="1">
    <location>
        <begin position="173"/>
        <end position="183"/>
    </location>
</feature>
<dbReference type="RefSeq" id="WP_208983485.1">
    <property type="nucleotide sequence ID" value="NZ_FRDM01000027.1"/>
</dbReference>
<protein>
    <recommendedName>
        <fullName evidence="2">DnaJ homologue subfamily C member 28 conserved domain-containing protein</fullName>
    </recommendedName>
</protein>
<dbReference type="Pfam" id="PF09350">
    <property type="entry name" value="DJC28_CD"/>
    <property type="match status" value="1"/>
</dbReference>
<accession>A0A1M7URQ5</accession>
<evidence type="ECO:0000256" key="1">
    <source>
        <dbReference type="SAM" id="MobiDB-lite"/>
    </source>
</evidence>
<dbReference type="Proteomes" id="UP000184428">
    <property type="component" value="Unassembled WGS sequence"/>
</dbReference>
<evidence type="ECO:0000313" key="3">
    <source>
        <dbReference type="EMBL" id="SHN85630.1"/>
    </source>
</evidence>
<name>A0A1M7URQ5_9ACTN</name>
<sequence length="183" mass="21080">TIRQRTIRQRTIRQRRGTKGVMTERKPPGMAFETWIEHQISQAQARGAFEGLEGSGRPLPPRVREQTSYEWALEWARRQQADPKDMLPPGMALRREREDLALRVPQLPSEAAVRATVAEFNARVEQHWRRPQDGPDAVPGLADEDALVRLWQATRPPPSLPEPVAAPAPPRSRWWRRRRSPRA</sequence>
<organism evidence="3 4">
    <name type="scientific">Geodermatophilus obscurus</name>
    <dbReference type="NCBI Taxonomy" id="1861"/>
    <lineage>
        <taxon>Bacteria</taxon>
        <taxon>Bacillati</taxon>
        <taxon>Actinomycetota</taxon>
        <taxon>Actinomycetes</taxon>
        <taxon>Geodermatophilales</taxon>
        <taxon>Geodermatophilaceae</taxon>
        <taxon>Geodermatophilus</taxon>
    </lineage>
</organism>
<reference evidence="3 4" key="1">
    <citation type="submission" date="2016-12" db="EMBL/GenBank/DDBJ databases">
        <authorList>
            <person name="Song W.-J."/>
            <person name="Kurnit D.M."/>
        </authorList>
    </citation>
    <scope>NUCLEOTIDE SEQUENCE [LARGE SCALE GENOMIC DNA]</scope>
    <source>
        <strain evidence="3 4">DSM 43162</strain>
    </source>
</reference>
<feature type="domain" description="DnaJ homologue subfamily C member 28 conserved" evidence="2">
    <location>
        <begin position="35"/>
        <end position="101"/>
    </location>
</feature>
<dbReference type="AlphaFoldDB" id="A0A1M7URQ5"/>
<feature type="region of interest" description="Disordered" evidence="1">
    <location>
        <begin position="1"/>
        <end position="26"/>
    </location>
</feature>
<evidence type="ECO:0000259" key="2">
    <source>
        <dbReference type="Pfam" id="PF09350"/>
    </source>
</evidence>
<evidence type="ECO:0000313" key="4">
    <source>
        <dbReference type="Proteomes" id="UP000184428"/>
    </source>
</evidence>
<gene>
    <name evidence="3" type="ORF">SAMN05660350_03791</name>
</gene>
<dbReference type="InterPro" id="IPR018961">
    <property type="entry name" value="DnaJ_homolog_subfam-C_membr-28"/>
</dbReference>
<feature type="non-terminal residue" evidence="3">
    <location>
        <position position="1"/>
    </location>
</feature>